<evidence type="ECO:0000259" key="8">
    <source>
        <dbReference type="SMART" id="SM01351"/>
    </source>
</evidence>
<keyword evidence="5" id="KW-0378">Hydrolase</keyword>
<keyword evidence="6" id="KW-0862">Zinc</keyword>
<evidence type="ECO:0000256" key="7">
    <source>
        <dbReference type="ARBA" id="ARBA00023049"/>
    </source>
</evidence>
<dbReference type="SUPFAM" id="SSF55486">
    <property type="entry name" value="Metalloproteases ('zincins'), catalytic domain"/>
    <property type="match status" value="1"/>
</dbReference>
<name>A0A5K1JXS3_9APHY</name>
<reference evidence="9" key="1">
    <citation type="submission" date="2019-10" db="EMBL/GenBank/DDBJ databases">
        <authorList>
            <person name="Nor Muhammad N."/>
        </authorList>
    </citation>
    <scope>NUCLEOTIDE SEQUENCE</scope>
</reference>
<dbReference type="GO" id="GO:0046872">
    <property type="term" value="F:metal ion binding"/>
    <property type="evidence" value="ECO:0007669"/>
    <property type="project" value="UniProtKB-KW"/>
</dbReference>
<dbReference type="SMART" id="SM01351">
    <property type="entry name" value="Aspzincin_M35"/>
    <property type="match status" value="1"/>
</dbReference>
<dbReference type="Gene3D" id="3.40.390.10">
    <property type="entry name" value="Collagenase (Catalytic Domain)"/>
    <property type="match status" value="1"/>
</dbReference>
<protein>
    <recommendedName>
        <fullName evidence="8">Lysine-specific metallo-endopeptidase domain-containing protein</fullName>
    </recommendedName>
</protein>
<evidence type="ECO:0000256" key="4">
    <source>
        <dbReference type="ARBA" id="ARBA00022723"/>
    </source>
</evidence>
<dbReference type="Pfam" id="PF14521">
    <property type="entry name" value="Aspzincin_M35"/>
    <property type="match status" value="1"/>
</dbReference>
<accession>A0A5K1JXS3</accession>
<proteinExistence type="inferred from homology"/>
<keyword evidence="4" id="KW-0479">Metal-binding</keyword>
<feature type="domain" description="Lysine-specific metallo-endopeptidase" evidence="8">
    <location>
        <begin position="100"/>
        <end position="231"/>
    </location>
</feature>
<dbReference type="EMBL" id="LR726142">
    <property type="protein sequence ID" value="VWO97136.1"/>
    <property type="molecule type" value="Genomic_DNA"/>
</dbReference>
<dbReference type="InterPro" id="IPR024079">
    <property type="entry name" value="MetalloPept_cat_dom_sf"/>
</dbReference>
<evidence type="ECO:0000256" key="6">
    <source>
        <dbReference type="ARBA" id="ARBA00022833"/>
    </source>
</evidence>
<evidence type="ECO:0000313" key="9">
    <source>
        <dbReference type="EMBL" id="VWO97136.1"/>
    </source>
</evidence>
<comment type="similarity">
    <text evidence="2">Belongs to the peptidase M35 family.</text>
</comment>
<comment type="cofactor">
    <cofactor evidence="1">
        <name>Zn(2+)</name>
        <dbReference type="ChEBI" id="CHEBI:29105"/>
    </cofactor>
</comment>
<evidence type="ECO:0000256" key="2">
    <source>
        <dbReference type="ARBA" id="ARBA00010279"/>
    </source>
</evidence>
<dbReference type="GO" id="GO:0004222">
    <property type="term" value="F:metalloendopeptidase activity"/>
    <property type="evidence" value="ECO:0007669"/>
    <property type="project" value="InterPro"/>
</dbReference>
<organism evidence="9">
    <name type="scientific">Ganoderma boninense</name>
    <dbReference type="NCBI Taxonomy" id="34458"/>
    <lineage>
        <taxon>Eukaryota</taxon>
        <taxon>Fungi</taxon>
        <taxon>Dikarya</taxon>
        <taxon>Basidiomycota</taxon>
        <taxon>Agaricomycotina</taxon>
        <taxon>Agaricomycetes</taxon>
        <taxon>Polyporales</taxon>
        <taxon>Polyporaceae</taxon>
        <taxon>Ganoderma</taxon>
    </lineage>
</organism>
<evidence type="ECO:0000256" key="5">
    <source>
        <dbReference type="ARBA" id="ARBA00022801"/>
    </source>
</evidence>
<evidence type="ECO:0000256" key="3">
    <source>
        <dbReference type="ARBA" id="ARBA00022670"/>
    </source>
</evidence>
<dbReference type="InterPro" id="IPR050414">
    <property type="entry name" value="Fungal_M35_metalloproteases"/>
</dbReference>
<sequence>MIVISAAYNFTSTGYGTYTIEPSDLLHAVGSNNEISEIHADVEPFAATIAAGKLVVARPSHPTGGSLAKRATFTNCTASQQTQVNTAASGAQNYASTSLTYLRTTTNTTRFRTWFGSYDGDRHDTVTDHFSRMNANNFANFQYDCSCTTAGVFAYVYPDQFGTVNLCPLFWPAPQTGTDSKAGTLIHEASHFTANGGTFDIAYGQAQAQALATAFPEGAVINADNHQYFAENNPALP</sequence>
<dbReference type="AlphaFoldDB" id="A0A5K1JXS3"/>
<dbReference type="PANTHER" id="PTHR37016:SF3">
    <property type="entry name" value="NEUTRAL PROTEASE 2-RELATED"/>
    <property type="match status" value="1"/>
</dbReference>
<dbReference type="GO" id="GO:0006508">
    <property type="term" value="P:proteolysis"/>
    <property type="evidence" value="ECO:0007669"/>
    <property type="project" value="UniProtKB-KW"/>
</dbReference>
<gene>
    <name evidence="9" type="primary">I1RE55</name>
</gene>
<keyword evidence="7" id="KW-0482">Metalloprotease</keyword>
<evidence type="ECO:0000256" key="1">
    <source>
        <dbReference type="ARBA" id="ARBA00001947"/>
    </source>
</evidence>
<dbReference type="InterPro" id="IPR029463">
    <property type="entry name" value="Lys_MEP"/>
</dbReference>
<dbReference type="PANTHER" id="PTHR37016">
    <property type="match status" value="1"/>
</dbReference>
<keyword evidence="3" id="KW-0645">Protease</keyword>